<evidence type="ECO:0000256" key="2">
    <source>
        <dbReference type="ARBA" id="ARBA00022679"/>
    </source>
</evidence>
<dbReference type="Pfam" id="PF01531">
    <property type="entry name" value="Glyco_transf_11"/>
    <property type="match status" value="1"/>
</dbReference>
<keyword evidence="4" id="KW-1185">Reference proteome</keyword>
<evidence type="ECO:0008006" key="5">
    <source>
        <dbReference type="Google" id="ProtNLM"/>
    </source>
</evidence>
<organism evidence="3 4">
    <name type="scientific">Pristionchus mayeri</name>
    <dbReference type="NCBI Taxonomy" id="1317129"/>
    <lineage>
        <taxon>Eukaryota</taxon>
        <taxon>Metazoa</taxon>
        <taxon>Ecdysozoa</taxon>
        <taxon>Nematoda</taxon>
        <taxon>Chromadorea</taxon>
        <taxon>Rhabditida</taxon>
        <taxon>Rhabditina</taxon>
        <taxon>Diplogasteromorpha</taxon>
        <taxon>Diplogasteroidea</taxon>
        <taxon>Neodiplogasteridae</taxon>
        <taxon>Pristionchus</taxon>
    </lineage>
</organism>
<keyword evidence="2" id="KW-0808">Transferase</keyword>
<evidence type="ECO:0000313" key="3">
    <source>
        <dbReference type="EMBL" id="GMR62806.1"/>
    </source>
</evidence>
<dbReference type="InterPro" id="IPR052501">
    <property type="entry name" value="Alpha-1-2_FucT"/>
</dbReference>
<dbReference type="Proteomes" id="UP001328107">
    <property type="component" value="Unassembled WGS sequence"/>
</dbReference>
<sequence length="274" mass="31171">NFSDYGSDHILLARLATFETGGIGNNVFELISSIGIARTTGRQLIVTSETYKFFKIRHPELVHLLNGVYPENERTVRAAFRIDKSKGDCCRYYGEISNEIKKKSLQPWLSARLNYLQSYLYFSNVTRREISARLELSSKAQAAIDAELAEMRQLRDAEHIICVHSRRGDYFTSGLHKPSNSEFLLGATDFVHMNSNTKSTLILLIGDDLIWQREMAEKLQETGKYAMVLPRLQSVSSPVTDWHVSRKFCDTVILTASSSTFGWWLAYLSKGQKV</sequence>
<dbReference type="GO" id="GO:0008107">
    <property type="term" value="F:galactoside 2-alpha-L-fucosyltransferase activity"/>
    <property type="evidence" value="ECO:0007669"/>
    <property type="project" value="InterPro"/>
</dbReference>
<proteinExistence type="predicted"/>
<dbReference type="PANTHER" id="PTHR22898:SF3">
    <property type="entry name" value="ALPHA-1,2-FUCOSYLTRANSFERASE-RELATED"/>
    <property type="match status" value="1"/>
</dbReference>
<protein>
    <recommendedName>
        <fullName evidence="5">L-Fucosyltransferase</fullName>
    </recommendedName>
</protein>
<dbReference type="AlphaFoldDB" id="A0AAN5IGF1"/>
<keyword evidence="1" id="KW-0328">Glycosyltransferase</keyword>
<feature type="non-terminal residue" evidence="3">
    <location>
        <position position="1"/>
    </location>
</feature>
<dbReference type="CDD" id="cd11301">
    <property type="entry name" value="Fut1_Fut2_like"/>
    <property type="match status" value="1"/>
</dbReference>
<dbReference type="GO" id="GO:0016020">
    <property type="term" value="C:membrane"/>
    <property type="evidence" value="ECO:0007669"/>
    <property type="project" value="InterPro"/>
</dbReference>
<comment type="caution">
    <text evidence="3">The sequence shown here is derived from an EMBL/GenBank/DDBJ whole genome shotgun (WGS) entry which is preliminary data.</text>
</comment>
<feature type="non-terminal residue" evidence="3">
    <location>
        <position position="274"/>
    </location>
</feature>
<dbReference type="InterPro" id="IPR002516">
    <property type="entry name" value="Glyco_trans_11"/>
</dbReference>
<dbReference type="EMBL" id="BTRK01000006">
    <property type="protein sequence ID" value="GMR62806.1"/>
    <property type="molecule type" value="Genomic_DNA"/>
</dbReference>
<dbReference type="GO" id="GO:0005975">
    <property type="term" value="P:carbohydrate metabolic process"/>
    <property type="evidence" value="ECO:0007669"/>
    <property type="project" value="InterPro"/>
</dbReference>
<gene>
    <name evidence="3" type="ORF">PMAYCL1PPCAC_33001</name>
</gene>
<evidence type="ECO:0000256" key="1">
    <source>
        <dbReference type="ARBA" id="ARBA00022676"/>
    </source>
</evidence>
<dbReference type="PANTHER" id="PTHR22898">
    <property type="entry name" value="UNCHARACTERIZED GLYCOSOL TRANSFERASE-RELATED"/>
    <property type="match status" value="1"/>
</dbReference>
<accession>A0AAN5IGF1</accession>
<name>A0AAN5IGF1_9BILA</name>
<reference evidence="4" key="1">
    <citation type="submission" date="2022-10" db="EMBL/GenBank/DDBJ databases">
        <title>Genome assembly of Pristionchus species.</title>
        <authorList>
            <person name="Yoshida K."/>
            <person name="Sommer R.J."/>
        </authorList>
    </citation>
    <scope>NUCLEOTIDE SEQUENCE [LARGE SCALE GENOMIC DNA]</scope>
    <source>
        <strain evidence="4">RS5460</strain>
    </source>
</reference>
<evidence type="ECO:0000313" key="4">
    <source>
        <dbReference type="Proteomes" id="UP001328107"/>
    </source>
</evidence>